<accession>A0A9N7YJ92</accession>
<proteinExistence type="predicted"/>
<dbReference type="PROSITE" id="PS51257">
    <property type="entry name" value="PROKAR_LIPOPROTEIN"/>
    <property type="match status" value="1"/>
</dbReference>
<dbReference type="AlphaFoldDB" id="A0A9N7YJ92"/>
<keyword evidence="1" id="KW-0732">Signal</keyword>
<evidence type="ECO:0000313" key="2">
    <source>
        <dbReference type="EMBL" id="CAB1427668.1"/>
    </source>
</evidence>
<gene>
    <name evidence="2" type="ORF">PLEPLA_LOCUS15609</name>
</gene>
<feature type="signal peptide" evidence="1">
    <location>
        <begin position="1"/>
        <end position="27"/>
    </location>
</feature>
<dbReference type="Proteomes" id="UP001153269">
    <property type="component" value="Unassembled WGS sequence"/>
</dbReference>
<protein>
    <recommendedName>
        <fullName evidence="4">Secreted protein</fullName>
    </recommendedName>
</protein>
<dbReference type="EMBL" id="CADEAL010000988">
    <property type="protein sequence ID" value="CAB1427668.1"/>
    <property type="molecule type" value="Genomic_DNA"/>
</dbReference>
<evidence type="ECO:0008006" key="4">
    <source>
        <dbReference type="Google" id="ProtNLM"/>
    </source>
</evidence>
<reference evidence="2" key="1">
    <citation type="submission" date="2020-03" db="EMBL/GenBank/DDBJ databases">
        <authorList>
            <person name="Weist P."/>
        </authorList>
    </citation>
    <scope>NUCLEOTIDE SEQUENCE</scope>
</reference>
<evidence type="ECO:0000313" key="3">
    <source>
        <dbReference type="Proteomes" id="UP001153269"/>
    </source>
</evidence>
<evidence type="ECO:0000256" key="1">
    <source>
        <dbReference type="SAM" id="SignalP"/>
    </source>
</evidence>
<keyword evidence="3" id="KW-1185">Reference proteome</keyword>
<organism evidence="2 3">
    <name type="scientific">Pleuronectes platessa</name>
    <name type="common">European plaice</name>
    <dbReference type="NCBI Taxonomy" id="8262"/>
    <lineage>
        <taxon>Eukaryota</taxon>
        <taxon>Metazoa</taxon>
        <taxon>Chordata</taxon>
        <taxon>Craniata</taxon>
        <taxon>Vertebrata</taxon>
        <taxon>Euteleostomi</taxon>
        <taxon>Actinopterygii</taxon>
        <taxon>Neopterygii</taxon>
        <taxon>Teleostei</taxon>
        <taxon>Neoteleostei</taxon>
        <taxon>Acanthomorphata</taxon>
        <taxon>Carangaria</taxon>
        <taxon>Pleuronectiformes</taxon>
        <taxon>Pleuronectoidei</taxon>
        <taxon>Pleuronectidae</taxon>
        <taxon>Pleuronectes</taxon>
    </lineage>
</organism>
<sequence length="99" mass="11349">MLSSRRMQDPPLLLLLFFFFFFSSSSSSCLFIPAELKSKAMQGSLVYVSKAEGELLQWAPVWRASNKHPAILHRALLTEVIPTVRVEERRELTPQREEG</sequence>
<comment type="caution">
    <text evidence="2">The sequence shown here is derived from an EMBL/GenBank/DDBJ whole genome shotgun (WGS) entry which is preliminary data.</text>
</comment>
<feature type="chain" id="PRO_5040193889" description="Secreted protein" evidence="1">
    <location>
        <begin position="28"/>
        <end position="99"/>
    </location>
</feature>
<name>A0A9N7YJ92_PLEPL</name>